<keyword evidence="4" id="KW-1133">Transmembrane helix</keyword>
<evidence type="ECO:0000259" key="5">
    <source>
        <dbReference type="PROSITE" id="PS51720"/>
    </source>
</evidence>
<dbReference type="Proteomes" id="UP000830375">
    <property type="component" value="Unassembled WGS sequence"/>
</dbReference>
<keyword evidence="4" id="KW-0472">Membrane</keyword>
<reference evidence="6 7" key="1">
    <citation type="submission" date="2022-01" db="EMBL/GenBank/DDBJ databases">
        <title>A high-quality chromosome-level genome assembly of rohu carp, Labeo rohita.</title>
        <authorList>
            <person name="Arick M.A. II"/>
            <person name="Hsu C.-Y."/>
            <person name="Magbanua Z."/>
            <person name="Pechanova O."/>
            <person name="Grover C."/>
            <person name="Miller E."/>
            <person name="Thrash A."/>
            <person name="Ezzel L."/>
            <person name="Alam S."/>
            <person name="Benzie J."/>
            <person name="Hamilton M."/>
            <person name="Karsi A."/>
            <person name="Lawrence M.L."/>
            <person name="Peterson D.G."/>
        </authorList>
    </citation>
    <scope>NUCLEOTIDE SEQUENCE [LARGE SCALE GENOMIC DNA]</scope>
    <source>
        <strain evidence="7">BAU-BD-2019</strain>
        <tissue evidence="6">Blood</tissue>
    </source>
</reference>
<dbReference type="EMBL" id="JACTAM010002123">
    <property type="protein sequence ID" value="KAI2645938.1"/>
    <property type="molecule type" value="Genomic_DNA"/>
</dbReference>
<accession>A0ABQ8L5C9</accession>
<keyword evidence="7" id="KW-1185">Reference proteome</keyword>
<dbReference type="CDD" id="cd01852">
    <property type="entry name" value="AIG1"/>
    <property type="match status" value="1"/>
</dbReference>
<feature type="transmembrane region" description="Helical" evidence="4">
    <location>
        <begin position="257"/>
        <end position="283"/>
    </location>
</feature>
<dbReference type="PROSITE" id="PS51720">
    <property type="entry name" value="G_AIG1"/>
    <property type="match status" value="1"/>
</dbReference>
<dbReference type="Pfam" id="PF04548">
    <property type="entry name" value="AIG1"/>
    <property type="match status" value="1"/>
</dbReference>
<organism evidence="6 7">
    <name type="scientific">Labeo rohita</name>
    <name type="common">Indian major carp</name>
    <name type="synonym">Cyprinus rohita</name>
    <dbReference type="NCBI Taxonomy" id="84645"/>
    <lineage>
        <taxon>Eukaryota</taxon>
        <taxon>Metazoa</taxon>
        <taxon>Chordata</taxon>
        <taxon>Craniata</taxon>
        <taxon>Vertebrata</taxon>
        <taxon>Euteleostomi</taxon>
        <taxon>Actinopterygii</taxon>
        <taxon>Neopterygii</taxon>
        <taxon>Teleostei</taxon>
        <taxon>Ostariophysi</taxon>
        <taxon>Cypriniformes</taxon>
        <taxon>Cyprinidae</taxon>
        <taxon>Labeoninae</taxon>
        <taxon>Labeonini</taxon>
        <taxon>Labeo</taxon>
    </lineage>
</organism>
<keyword evidence="4" id="KW-0812">Transmembrane</keyword>
<evidence type="ECO:0000256" key="4">
    <source>
        <dbReference type="SAM" id="Phobius"/>
    </source>
</evidence>
<protein>
    <submittedName>
        <fullName evidence="6">GTPase IMAP family member 9</fullName>
    </submittedName>
</protein>
<dbReference type="InterPro" id="IPR045058">
    <property type="entry name" value="GIMA/IAN/Toc"/>
</dbReference>
<evidence type="ECO:0000256" key="3">
    <source>
        <dbReference type="ARBA" id="ARBA00023134"/>
    </source>
</evidence>
<dbReference type="InterPro" id="IPR006703">
    <property type="entry name" value="G_AIG1"/>
</dbReference>
<comment type="similarity">
    <text evidence="1">Belongs to the TRAFAC class TrmE-Era-EngA-EngB-Septin-like GTPase superfamily. AIG1/Toc34/Toc159-like paraseptin GTPase family. IAN subfamily.</text>
</comment>
<dbReference type="SUPFAM" id="SSF52540">
    <property type="entry name" value="P-loop containing nucleoside triphosphate hydrolases"/>
    <property type="match status" value="1"/>
</dbReference>
<dbReference type="Gene3D" id="3.40.50.300">
    <property type="entry name" value="P-loop containing nucleotide triphosphate hydrolases"/>
    <property type="match status" value="1"/>
</dbReference>
<name>A0ABQ8L5C9_LABRO</name>
<evidence type="ECO:0000313" key="6">
    <source>
        <dbReference type="EMBL" id="KAI2645938.1"/>
    </source>
</evidence>
<keyword evidence="3" id="KW-0342">GTP-binding</keyword>
<dbReference type="PANTHER" id="PTHR10903:SF188">
    <property type="entry name" value="GTPASE IMAP FAMILY MEMBER 2-LIKE-RELATED"/>
    <property type="match status" value="1"/>
</dbReference>
<proteinExistence type="inferred from homology"/>
<evidence type="ECO:0000313" key="7">
    <source>
        <dbReference type="Proteomes" id="UP000830375"/>
    </source>
</evidence>
<dbReference type="PANTHER" id="PTHR10903">
    <property type="entry name" value="GTPASE, IMAP FAMILY MEMBER-RELATED"/>
    <property type="match status" value="1"/>
</dbReference>
<feature type="domain" description="AIG1-type G" evidence="5">
    <location>
        <begin position="5"/>
        <end position="205"/>
    </location>
</feature>
<keyword evidence="2" id="KW-0547">Nucleotide-binding</keyword>
<comment type="caution">
    <text evidence="6">The sequence shown here is derived from an EMBL/GenBank/DDBJ whole genome shotgun (WGS) entry which is preliminary data.</text>
</comment>
<gene>
    <name evidence="6" type="ORF">H4Q32_025289</name>
</gene>
<evidence type="ECO:0000256" key="2">
    <source>
        <dbReference type="ARBA" id="ARBA00022741"/>
    </source>
</evidence>
<dbReference type="InterPro" id="IPR027417">
    <property type="entry name" value="P-loop_NTPase"/>
</dbReference>
<evidence type="ECO:0000256" key="1">
    <source>
        <dbReference type="ARBA" id="ARBA00008535"/>
    </source>
</evidence>
<sequence length="292" mass="32328">MASANQDVRIVLLGKTGAGKSSTGNTILGQVRFHTKLSSKSVINTCERQEIVKGGRRISVIDTPGLLDTNKSERDIKVEIARCVSMSAPGPRVFLLVIRLAVRFTDEERDAVKWIQKNFGEEATRYTIVLFTHADELKDQSLDKYIRENIHIQRLVNNCGGRFHSFNNRDIWNSNQVTELMKKIEQMMRNNSYEMYKPGRALALSILLLNGGGGGDRDGDADGDKGGQHYNTQMYKQAQQKIEKEAFQQKETDFTKVVLVLGGLTLLVAGPALISAAGPAVVFKTLGAMALL</sequence>